<dbReference type="Pfam" id="PF14622">
    <property type="entry name" value="Ribonucleas_3_3"/>
    <property type="match status" value="1"/>
</dbReference>
<feature type="active site" evidence="9">
    <location>
        <position position="49"/>
    </location>
</feature>
<keyword evidence="9" id="KW-0819">tRNA processing</keyword>
<keyword evidence="5 9" id="KW-0540">Nuclease</keyword>
<comment type="function">
    <text evidence="9">Digests double-stranded RNA. Involved in the processing of primary rRNA transcript to yield the immediate precursors to the large and small rRNAs (23S and 16S). Processes some mRNAs, and tRNAs when they are encoded in the rRNA operon. Processes pre-crRNA and tracrRNA of type II CRISPR loci if present in the organism.</text>
</comment>
<dbReference type="GO" id="GO:0006364">
    <property type="term" value="P:rRNA processing"/>
    <property type="evidence" value="ECO:0007669"/>
    <property type="project" value="UniProtKB-UniRule"/>
</dbReference>
<comment type="similarity">
    <text evidence="2">Belongs to the ribonuclease III family.</text>
</comment>
<dbReference type="GO" id="GO:0008033">
    <property type="term" value="P:tRNA processing"/>
    <property type="evidence" value="ECO:0007669"/>
    <property type="project" value="UniProtKB-KW"/>
</dbReference>
<comment type="subcellular location">
    <subcellularLocation>
        <location evidence="9">Cytoplasm</location>
    </subcellularLocation>
</comment>
<evidence type="ECO:0000256" key="9">
    <source>
        <dbReference type="HAMAP-Rule" id="MF_00104"/>
    </source>
</evidence>
<dbReference type="FunFam" id="1.10.1520.10:FF:000001">
    <property type="entry name" value="Ribonuclease 3"/>
    <property type="match status" value="1"/>
</dbReference>
<dbReference type="InterPro" id="IPR011907">
    <property type="entry name" value="RNase_III"/>
</dbReference>
<evidence type="ECO:0000259" key="10">
    <source>
        <dbReference type="PROSITE" id="PS50137"/>
    </source>
</evidence>
<dbReference type="GO" id="GO:0006397">
    <property type="term" value="P:mRNA processing"/>
    <property type="evidence" value="ECO:0007669"/>
    <property type="project" value="UniProtKB-UniRule"/>
</dbReference>
<dbReference type="SUPFAM" id="SSF54768">
    <property type="entry name" value="dsRNA-binding domain-like"/>
    <property type="match status" value="1"/>
</dbReference>
<dbReference type="PROSITE" id="PS50142">
    <property type="entry name" value="RNASE_3_2"/>
    <property type="match status" value="1"/>
</dbReference>
<dbReference type="NCBIfam" id="TIGR02191">
    <property type="entry name" value="RNaseIII"/>
    <property type="match status" value="1"/>
</dbReference>
<evidence type="ECO:0000256" key="5">
    <source>
        <dbReference type="ARBA" id="ARBA00022722"/>
    </source>
</evidence>
<evidence type="ECO:0000256" key="8">
    <source>
        <dbReference type="ARBA" id="ARBA00022884"/>
    </source>
</evidence>
<comment type="subunit">
    <text evidence="9">Homodimer.</text>
</comment>
<dbReference type="SMART" id="SM00358">
    <property type="entry name" value="DSRM"/>
    <property type="match status" value="1"/>
</dbReference>
<organism evidence="12 13">
    <name type="scientific">Candidatus Dojkabacteria bacterium</name>
    <dbReference type="NCBI Taxonomy" id="2099670"/>
    <lineage>
        <taxon>Bacteria</taxon>
        <taxon>Candidatus Dojkabacteria</taxon>
    </lineage>
</organism>
<dbReference type="EC" id="3.1.26.3" evidence="9"/>
<dbReference type="InterPro" id="IPR036389">
    <property type="entry name" value="RNase_III_sf"/>
</dbReference>
<dbReference type="PROSITE" id="PS50137">
    <property type="entry name" value="DS_RBD"/>
    <property type="match status" value="1"/>
</dbReference>
<evidence type="ECO:0000256" key="3">
    <source>
        <dbReference type="ARBA" id="ARBA00022552"/>
    </source>
</evidence>
<evidence type="ECO:0000256" key="4">
    <source>
        <dbReference type="ARBA" id="ARBA00022664"/>
    </source>
</evidence>
<reference evidence="12 13" key="1">
    <citation type="journal article" date="2020" name="Biotechnol. Biofuels">
        <title>New insights from the biogas microbiome by comprehensive genome-resolved metagenomics of nearly 1600 species originating from multiple anaerobic digesters.</title>
        <authorList>
            <person name="Campanaro S."/>
            <person name="Treu L."/>
            <person name="Rodriguez-R L.M."/>
            <person name="Kovalovszki A."/>
            <person name="Ziels R.M."/>
            <person name="Maus I."/>
            <person name="Zhu X."/>
            <person name="Kougias P.G."/>
            <person name="Basile A."/>
            <person name="Luo G."/>
            <person name="Schluter A."/>
            <person name="Konstantinidis K.T."/>
            <person name="Angelidaki I."/>
        </authorList>
    </citation>
    <scope>NUCLEOTIDE SEQUENCE [LARGE SCALE GENOMIC DNA]</scope>
    <source>
        <strain evidence="12">AS19jrsBPTG_9</strain>
    </source>
</reference>
<keyword evidence="7 9" id="KW-0378">Hydrolase</keyword>
<gene>
    <name evidence="9 12" type="primary">rnc</name>
    <name evidence="12" type="ORF">GX888_03560</name>
</gene>
<dbReference type="Proteomes" id="UP000564033">
    <property type="component" value="Unassembled WGS sequence"/>
</dbReference>
<accession>A0A847VED5</accession>
<evidence type="ECO:0000256" key="7">
    <source>
        <dbReference type="ARBA" id="ARBA00022801"/>
    </source>
</evidence>
<dbReference type="GO" id="GO:0005737">
    <property type="term" value="C:cytoplasm"/>
    <property type="evidence" value="ECO:0007669"/>
    <property type="project" value="UniProtKB-SubCell"/>
</dbReference>
<feature type="binding site" evidence="9">
    <location>
        <position position="45"/>
    </location>
    <ligand>
        <name>Mg(2+)</name>
        <dbReference type="ChEBI" id="CHEBI:18420"/>
    </ligand>
</feature>
<dbReference type="Gene3D" id="1.10.1520.10">
    <property type="entry name" value="Ribonuclease III domain"/>
    <property type="match status" value="1"/>
</dbReference>
<protein>
    <recommendedName>
        <fullName evidence="9">Ribonuclease 3</fullName>
        <ecNumber evidence="9">3.1.26.3</ecNumber>
    </recommendedName>
    <alternativeName>
        <fullName evidence="9">Ribonuclease III</fullName>
        <shortName evidence="9">RNase III</shortName>
    </alternativeName>
</protein>
<dbReference type="GO" id="GO:0003725">
    <property type="term" value="F:double-stranded RNA binding"/>
    <property type="evidence" value="ECO:0007669"/>
    <property type="project" value="TreeGrafter"/>
</dbReference>
<dbReference type="PANTHER" id="PTHR11207">
    <property type="entry name" value="RIBONUCLEASE III"/>
    <property type="match status" value="1"/>
</dbReference>
<dbReference type="GO" id="GO:0004525">
    <property type="term" value="F:ribonuclease III activity"/>
    <property type="evidence" value="ECO:0007669"/>
    <property type="project" value="UniProtKB-UniRule"/>
</dbReference>
<dbReference type="AlphaFoldDB" id="A0A847VED5"/>
<dbReference type="InterPro" id="IPR014720">
    <property type="entry name" value="dsRBD_dom"/>
</dbReference>
<dbReference type="GO" id="GO:0046872">
    <property type="term" value="F:metal ion binding"/>
    <property type="evidence" value="ECO:0007669"/>
    <property type="project" value="UniProtKB-KW"/>
</dbReference>
<sequence length="229" mass="25919">MNKINELQEIIGISFNNPLLLKTALTHCSYINEHKSTNEHNERLEFLGDAVLELIVSDYLFREYPKRPEGELTSFRAALVRTESLAHTAKELNIGKYLLLSKGEERTGGREKEYLLANAYEAIIGAIYLDQGYSESKHFVLNSLTGKLSNIIKKRLDIDSKTKIQEISQEKYKITPVYEVISEVGPDHEKTFTVVVKIDEKIIGEGIGPSKQKAEEMAAAEGLQYLEKK</sequence>
<comment type="catalytic activity">
    <reaction evidence="1 9">
        <text>Endonucleolytic cleavage to 5'-phosphomonoester.</text>
        <dbReference type="EC" id="3.1.26.3"/>
    </reaction>
</comment>
<evidence type="ECO:0000313" key="12">
    <source>
        <dbReference type="EMBL" id="NLZ24792.1"/>
    </source>
</evidence>
<dbReference type="CDD" id="cd10845">
    <property type="entry name" value="DSRM_RNAse_III_family"/>
    <property type="match status" value="1"/>
</dbReference>
<evidence type="ECO:0000313" key="13">
    <source>
        <dbReference type="Proteomes" id="UP000564033"/>
    </source>
</evidence>
<dbReference type="SMART" id="SM00535">
    <property type="entry name" value="RIBOc"/>
    <property type="match status" value="1"/>
</dbReference>
<keyword evidence="3 9" id="KW-0698">rRNA processing</keyword>
<comment type="cofactor">
    <cofactor evidence="9">
        <name>Mg(2+)</name>
        <dbReference type="ChEBI" id="CHEBI:18420"/>
    </cofactor>
</comment>
<dbReference type="HAMAP" id="MF_00104">
    <property type="entry name" value="RNase_III"/>
    <property type="match status" value="1"/>
</dbReference>
<feature type="domain" description="RNase III" evidence="11">
    <location>
        <begin position="4"/>
        <end position="132"/>
    </location>
</feature>
<keyword evidence="9" id="KW-0460">Magnesium</keyword>
<evidence type="ECO:0000259" key="11">
    <source>
        <dbReference type="PROSITE" id="PS50142"/>
    </source>
</evidence>
<keyword evidence="8 9" id="KW-0694">RNA-binding</keyword>
<feature type="active site" evidence="9">
    <location>
        <position position="121"/>
    </location>
</feature>
<comment type="caution">
    <text evidence="12">The sequence shown here is derived from an EMBL/GenBank/DDBJ whole genome shotgun (WGS) entry which is preliminary data.</text>
</comment>
<feature type="domain" description="DRBM" evidence="10">
    <location>
        <begin position="159"/>
        <end position="228"/>
    </location>
</feature>
<dbReference type="GO" id="GO:0010468">
    <property type="term" value="P:regulation of gene expression"/>
    <property type="evidence" value="ECO:0007669"/>
    <property type="project" value="TreeGrafter"/>
</dbReference>
<dbReference type="Pfam" id="PF00035">
    <property type="entry name" value="dsrm"/>
    <property type="match status" value="1"/>
</dbReference>
<keyword evidence="4 9" id="KW-0507">mRNA processing</keyword>
<feature type="binding site" evidence="9">
    <location>
        <position position="118"/>
    </location>
    <ligand>
        <name>Mg(2+)</name>
        <dbReference type="ChEBI" id="CHEBI:18420"/>
    </ligand>
</feature>
<dbReference type="Gene3D" id="3.30.160.20">
    <property type="match status" value="1"/>
</dbReference>
<name>A0A847VED5_9BACT</name>
<evidence type="ECO:0000256" key="6">
    <source>
        <dbReference type="ARBA" id="ARBA00022759"/>
    </source>
</evidence>
<dbReference type="GO" id="GO:0019843">
    <property type="term" value="F:rRNA binding"/>
    <property type="evidence" value="ECO:0007669"/>
    <property type="project" value="UniProtKB-KW"/>
</dbReference>
<feature type="binding site" evidence="9">
    <location>
        <position position="121"/>
    </location>
    <ligand>
        <name>Mg(2+)</name>
        <dbReference type="ChEBI" id="CHEBI:18420"/>
    </ligand>
</feature>
<proteinExistence type="inferred from homology"/>
<keyword evidence="9" id="KW-0963">Cytoplasm</keyword>
<keyword evidence="9" id="KW-0479">Metal-binding</keyword>
<dbReference type="SUPFAM" id="SSF69065">
    <property type="entry name" value="RNase III domain-like"/>
    <property type="match status" value="1"/>
</dbReference>
<dbReference type="CDD" id="cd00593">
    <property type="entry name" value="RIBOc"/>
    <property type="match status" value="1"/>
</dbReference>
<evidence type="ECO:0000256" key="1">
    <source>
        <dbReference type="ARBA" id="ARBA00000109"/>
    </source>
</evidence>
<keyword evidence="9" id="KW-0699">rRNA-binding</keyword>
<dbReference type="InterPro" id="IPR000999">
    <property type="entry name" value="RNase_III_dom"/>
</dbReference>
<dbReference type="PANTHER" id="PTHR11207:SF0">
    <property type="entry name" value="RIBONUCLEASE 3"/>
    <property type="match status" value="1"/>
</dbReference>
<keyword evidence="6 9" id="KW-0255">Endonuclease</keyword>
<evidence type="ECO:0000256" key="2">
    <source>
        <dbReference type="ARBA" id="ARBA00010183"/>
    </source>
</evidence>
<dbReference type="PROSITE" id="PS00517">
    <property type="entry name" value="RNASE_3_1"/>
    <property type="match status" value="1"/>
</dbReference>
<dbReference type="EMBL" id="JAAZIL010000089">
    <property type="protein sequence ID" value="NLZ24792.1"/>
    <property type="molecule type" value="Genomic_DNA"/>
</dbReference>